<dbReference type="EMBL" id="CP027806">
    <property type="protein sequence ID" value="AXI99809.1"/>
    <property type="molecule type" value="Genomic_DNA"/>
</dbReference>
<dbReference type="AlphaFoldDB" id="A0A345UH58"/>
<accession>A0A345UH58</accession>
<feature type="transmembrane region" description="Helical" evidence="1">
    <location>
        <begin position="59"/>
        <end position="76"/>
    </location>
</feature>
<name>A0A345UH58_9BACT</name>
<reference evidence="2 3" key="1">
    <citation type="submission" date="2018-03" db="EMBL/GenBank/DDBJ databases">
        <title>Phenotypic and genomic properties of Cyclonatronum proteinivorum gen. nov., sp. nov., a haloalkaliphilic bacteroidete from soda lakes possessing Na+-translocating rhodopsin.</title>
        <authorList>
            <person name="Toshchakov S.V."/>
            <person name="Korzhenkov A."/>
            <person name="Samarov N.I."/>
            <person name="Kublanov I.V."/>
            <person name="Muntyan M.S."/>
            <person name="Sorokin D.Y."/>
        </authorList>
    </citation>
    <scope>NUCLEOTIDE SEQUENCE [LARGE SCALE GENOMIC DNA]</scope>
    <source>
        <strain evidence="2 3">Omega</strain>
    </source>
</reference>
<keyword evidence="3" id="KW-1185">Reference proteome</keyword>
<proteinExistence type="predicted"/>
<dbReference type="RefSeq" id="WP_114983147.1">
    <property type="nucleotide sequence ID" value="NZ_CP027806.1"/>
</dbReference>
<feature type="transmembrane region" description="Helical" evidence="1">
    <location>
        <begin position="6"/>
        <end position="23"/>
    </location>
</feature>
<keyword evidence="1" id="KW-0812">Transmembrane</keyword>
<protein>
    <submittedName>
        <fullName evidence="2">Uncharacterized protein</fullName>
    </submittedName>
</protein>
<evidence type="ECO:0000256" key="1">
    <source>
        <dbReference type="SAM" id="Phobius"/>
    </source>
</evidence>
<evidence type="ECO:0000313" key="2">
    <source>
        <dbReference type="EMBL" id="AXI99809.1"/>
    </source>
</evidence>
<gene>
    <name evidence="2" type="ORF">CYPRO_0525</name>
</gene>
<feature type="transmembrane region" description="Helical" evidence="1">
    <location>
        <begin position="35"/>
        <end position="53"/>
    </location>
</feature>
<evidence type="ECO:0000313" key="3">
    <source>
        <dbReference type="Proteomes" id="UP000254808"/>
    </source>
</evidence>
<sequence length="93" mass="11032">MGYFVFGLLFLLWLLLSKGRGFLTRDARRRRKLQLLEYAGAAAIFSIMLESVIRGRAEVLWYPYAVMGVIAFYYSRKIYEWLKELRKPPAQYD</sequence>
<dbReference type="KEGG" id="cprv:CYPRO_0525"/>
<keyword evidence="1" id="KW-1133">Transmembrane helix</keyword>
<dbReference type="Proteomes" id="UP000254808">
    <property type="component" value="Chromosome"/>
</dbReference>
<organism evidence="2 3">
    <name type="scientific">Cyclonatronum proteinivorum</name>
    <dbReference type="NCBI Taxonomy" id="1457365"/>
    <lineage>
        <taxon>Bacteria</taxon>
        <taxon>Pseudomonadati</taxon>
        <taxon>Balneolota</taxon>
        <taxon>Balneolia</taxon>
        <taxon>Balneolales</taxon>
        <taxon>Cyclonatronaceae</taxon>
        <taxon>Cyclonatronum</taxon>
    </lineage>
</organism>
<keyword evidence="1" id="KW-0472">Membrane</keyword>